<gene>
    <name evidence="1" type="ORF">CKAH01_03586</name>
</gene>
<dbReference type="Proteomes" id="UP001281614">
    <property type="component" value="Unassembled WGS sequence"/>
</dbReference>
<dbReference type="EMBL" id="VYYT01000035">
    <property type="protein sequence ID" value="KAK2775700.1"/>
    <property type="molecule type" value="Genomic_DNA"/>
</dbReference>
<dbReference type="AlphaFoldDB" id="A0AAD9YSU1"/>
<sequence length="194" mass="21990">MTGHEDTGSPLPCLVGGDLERFCLRKCDHAYLVLLINDWSGDSAYITKKFFSSLLNHKYNRVTQEVTFEHSGLTLHIGDAICATNECWVPFARFEKLFCAGSANANTLVLNYKENAIREIPPELIGGVQSGHGKDTSRACSLRLEFREGNPVYRVLYRPTMMKGLINIERRDQTGRKWVVAWRAAEGKEKSYWS</sequence>
<keyword evidence="2" id="KW-1185">Reference proteome</keyword>
<name>A0AAD9YSU1_COLKA</name>
<accession>A0AAD9YSU1</accession>
<evidence type="ECO:0000313" key="2">
    <source>
        <dbReference type="Proteomes" id="UP001281614"/>
    </source>
</evidence>
<reference evidence="1" key="1">
    <citation type="submission" date="2023-02" db="EMBL/GenBank/DDBJ databases">
        <title>Colletotrichum kahawae CIFC_Que2 genome sequencing and assembly.</title>
        <authorList>
            <person name="Baroncelli R."/>
        </authorList>
    </citation>
    <scope>NUCLEOTIDE SEQUENCE</scope>
    <source>
        <strain evidence="1">CIFC_Que2</strain>
    </source>
</reference>
<proteinExistence type="predicted"/>
<comment type="caution">
    <text evidence="1">The sequence shown here is derived from an EMBL/GenBank/DDBJ whole genome shotgun (WGS) entry which is preliminary data.</text>
</comment>
<protein>
    <submittedName>
        <fullName evidence="1">Uncharacterized protein</fullName>
    </submittedName>
</protein>
<organism evidence="1 2">
    <name type="scientific">Colletotrichum kahawae</name>
    <name type="common">Coffee berry disease fungus</name>
    <dbReference type="NCBI Taxonomy" id="34407"/>
    <lineage>
        <taxon>Eukaryota</taxon>
        <taxon>Fungi</taxon>
        <taxon>Dikarya</taxon>
        <taxon>Ascomycota</taxon>
        <taxon>Pezizomycotina</taxon>
        <taxon>Sordariomycetes</taxon>
        <taxon>Hypocreomycetidae</taxon>
        <taxon>Glomerellales</taxon>
        <taxon>Glomerellaceae</taxon>
        <taxon>Colletotrichum</taxon>
        <taxon>Colletotrichum gloeosporioides species complex</taxon>
    </lineage>
</organism>
<evidence type="ECO:0000313" key="1">
    <source>
        <dbReference type="EMBL" id="KAK2775700.1"/>
    </source>
</evidence>